<dbReference type="InterPro" id="IPR002156">
    <property type="entry name" value="RNaseH_domain"/>
</dbReference>
<dbReference type="InterPro" id="IPR012337">
    <property type="entry name" value="RNaseH-like_sf"/>
</dbReference>
<dbReference type="SUPFAM" id="SSF53098">
    <property type="entry name" value="Ribonuclease H-like"/>
    <property type="match status" value="1"/>
</dbReference>
<accession>A0A834W2I5</accession>
<dbReference type="InterPro" id="IPR053151">
    <property type="entry name" value="RNase_H-like"/>
</dbReference>
<dbReference type="OrthoDB" id="1436370at2759"/>
<gene>
    <name evidence="2" type="ORF">G2W53_042562</name>
</gene>
<dbReference type="GO" id="GO:0003676">
    <property type="term" value="F:nucleic acid binding"/>
    <property type="evidence" value="ECO:0007669"/>
    <property type="project" value="InterPro"/>
</dbReference>
<keyword evidence="2" id="KW-0548">Nucleotidyltransferase</keyword>
<organism evidence="2 3">
    <name type="scientific">Senna tora</name>
    <dbReference type="NCBI Taxonomy" id="362788"/>
    <lineage>
        <taxon>Eukaryota</taxon>
        <taxon>Viridiplantae</taxon>
        <taxon>Streptophyta</taxon>
        <taxon>Embryophyta</taxon>
        <taxon>Tracheophyta</taxon>
        <taxon>Spermatophyta</taxon>
        <taxon>Magnoliopsida</taxon>
        <taxon>eudicotyledons</taxon>
        <taxon>Gunneridae</taxon>
        <taxon>Pentapetalae</taxon>
        <taxon>rosids</taxon>
        <taxon>fabids</taxon>
        <taxon>Fabales</taxon>
        <taxon>Fabaceae</taxon>
        <taxon>Caesalpinioideae</taxon>
        <taxon>Cassia clade</taxon>
        <taxon>Senna</taxon>
    </lineage>
</organism>
<dbReference type="CDD" id="cd06222">
    <property type="entry name" value="RNase_H_like"/>
    <property type="match status" value="1"/>
</dbReference>
<dbReference type="EMBL" id="JAAIUW010000013">
    <property type="protein sequence ID" value="KAF7803451.1"/>
    <property type="molecule type" value="Genomic_DNA"/>
</dbReference>
<evidence type="ECO:0000259" key="1">
    <source>
        <dbReference type="Pfam" id="PF13456"/>
    </source>
</evidence>
<dbReference type="AlphaFoldDB" id="A0A834W2I5"/>
<evidence type="ECO:0000313" key="3">
    <source>
        <dbReference type="Proteomes" id="UP000634136"/>
    </source>
</evidence>
<dbReference type="GO" id="GO:0003964">
    <property type="term" value="F:RNA-directed DNA polymerase activity"/>
    <property type="evidence" value="ECO:0007669"/>
    <property type="project" value="UniProtKB-KW"/>
</dbReference>
<sequence>MDGSFWTHSNMVSCGGVFRDSNGKWLKGFTRKVGIGDSLLAEAWVIKTRLDIAWGLGLKKIVIEADSLSIINMIEKGLDDYHPLFPIIIDIRGIVASDWEVELVHSLRKSNRIANALANWTDTSLVGIEIHRVPPRCCSSILYDDAKGLCLLVGFLVSFG</sequence>
<dbReference type="PANTHER" id="PTHR47723">
    <property type="entry name" value="OS05G0353850 PROTEIN"/>
    <property type="match status" value="1"/>
</dbReference>
<keyword evidence="2" id="KW-0695">RNA-directed DNA polymerase</keyword>
<reference evidence="2" key="1">
    <citation type="submission" date="2020-09" db="EMBL/GenBank/DDBJ databases">
        <title>Genome-Enabled Discovery of Anthraquinone Biosynthesis in Senna tora.</title>
        <authorList>
            <person name="Kang S.-H."/>
            <person name="Pandey R.P."/>
            <person name="Lee C.-M."/>
            <person name="Sim J.-S."/>
            <person name="Jeong J.-T."/>
            <person name="Choi B.-S."/>
            <person name="Jung M."/>
            <person name="Ginzburg D."/>
            <person name="Zhao K."/>
            <person name="Won S.Y."/>
            <person name="Oh T.-J."/>
            <person name="Yu Y."/>
            <person name="Kim N.-H."/>
            <person name="Lee O.R."/>
            <person name="Lee T.-H."/>
            <person name="Bashyal P."/>
            <person name="Kim T.-S."/>
            <person name="Lee W.-H."/>
            <person name="Kawkins C."/>
            <person name="Kim C.-K."/>
            <person name="Kim J.S."/>
            <person name="Ahn B.O."/>
            <person name="Rhee S.Y."/>
            <person name="Sohng J.K."/>
        </authorList>
    </citation>
    <scope>NUCLEOTIDE SEQUENCE</scope>
    <source>
        <tissue evidence="2">Leaf</tissue>
    </source>
</reference>
<name>A0A834W2I5_9FABA</name>
<keyword evidence="2" id="KW-0808">Transferase</keyword>
<dbReference type="GO" id="GO:0004523">
    <property type="term" value="F:RNA-DNA hybrid ribonuclease activity"/>
    <property type="evidence" value="ECO:0007669"/>
    <property type="project" value="InterPro"/>
</dbReference>
<dbReference type="Gene3D" id="3.30.420.10">
    <property type="entry name" value="Ribonuclease H-like superfamily/Ribonuclease H"/>
    <property type="match status" value="1"/>
</dbReference>
<keyword evidence="3" id="KW-1185">Reference proteome</keyword>
<dbReference type="InterPro" id="IPR036397">
    <property type="entry name" value="RNaseH_sf"/>
</dbReference>
<evidence type="ECO:0000313" key="2">
    <source>
        <dbReference type="EMBL" id="KAF7803451.1"/>
    </source>
</evidence>
<feature type="domain" description="RNase H type-1" evidence="1">
    <location>
        <begin position="2"/>
        <end position="120"/>
    </location>
</feature>
<protein>
    <submittedName>
        <fullName evidence="2">Reverse transcriptase</fullName>
    </submittedName>
</protein>
<proteinExistence type="predicted"/>
<dbReference type="InterPro" id="IPR044730">
    <property type="entry name" value="RNase_H-like_dom_plant"/>
</dbReference>
<dbReference type="Pfam" id="PF13456">
    <property type="entry name" value="RVT_3"/>
    <property type="match status" value="1"/>
</dbReference>
<dbReference type="PANTHER" id="PTHR47723:SF19">
    <property type="entry name" value="POLYNUCLEOTIDYL TRANSFERASE, RIBONUCLEASE H-LIKE SUPERFAMILY PROTEIN"/>
    <property type="match status" value="1"/>
</dbReference>
<comment type="caution">
    <text evidence="2">The sequence shown here is derived from an EMBL/GenBank/DDBJ whole genome shotgun (WGS) entry which is preliminary data.</text>
</comment>
<dbReference type="Proteomes" id="UP000634136">
    <property type="component" value="Unassembled WGS sequence"/>
</dbReference>